<evidence type="ECO:0000313" key="4">
    <source>
        <dbReference type="Proteomes" id="UP000813018"/>
    </source>
</evidence>
<comment type="caution">
    <text evidence="3">The sequence shown here is derived from an EMBL/GenBank/DDBJ whole genome shotgun (WGS) entry which is preliminary data.</text>
</comment>
<feature type="compositionally biased region" description="Acidic residues" evidence="1">
    <location>
        <begin position="1582"/>
        <end position="1591"/>
    </location>
</feature>
<evidence type="ECO:0000313" key="3">
    <source>
        <dbReference type="EMBL" id="MBW7468345.1"/>
    </source>
</evidence>
<evidence type="ECO:0000256" key="2">
    <source>
        <dbReference type="SAM" id="SignalP"/>
    </source>
</evidence>
<feature type="chain" id="PRO_5045642591" evidence="2">
    <location>
        <begin position="20"/>
        <end position="1591"/>
    </location>
</feature>
<dbReference type="RefSeq" id="WP_219878216.1">
    <property type="nucleotide sequence ID" value="NZ_JAHYXK010000013.1"/>
</dbReference>
<dbReference type="EMBL" id="JAHYXK010000013">
    <property type="protein sequence ID" value="MBW7468345.1"/>
    <property type="molecule type" value="Genomic_DNA"/>
</dbReference>
<reference evidence="3 4" key="1">
    <citation type="journal article" date="2016" name="Int. J. Syst. Evol. Microbiol.">
        <title>Pontibacter aydingkolensis sp. nov., isolated from soil of a salt lake.</title>
        <authorList>
            <person name="Osman G."/>
            <person name="Zhang T."/>
            <person name="Lou K."/>
            <person name="Gao Y."/>
            <person name="Chang W."/>
            <person name="Lin Q."/>
            <person name="Yang H.M."/>
            <person name="Huo X.D."/>
            <person name="Wang N."/>
        </authorList>
    </citation>
    <scope>NUCLEOTIDE SEQUENCE [LARGE SCALE GENOMIC DNA]</scope>
    <source>
        <strain evidence="3 4">KACC 19255</strain>
    </source>
</reference>
<sequence length="1591" mass="176847">MRHKLLPFFFFLSIVAAQAQSKVSEKPADFVADVKAMLITGKASNAEKLGADLEAVWNSGTLTTKQQKEIIDITQGLYRKRMRVNPHYEQFFTMVTAGVNNQNMRGKQLDDMLEVTAKAVQNEDGKHLETFLHTASLYLKSNRIYQNTYYRLNTSGGSFSFAYEGTSKPTGDDKTEDAWGTSWDDEVNENGELLEDDGWGTVTPTPKKEDKKKAEKNRKESLKRQFIPAQPKVSGPVLKLENVNLTFVTPWDSTGIKKTNGQLMLASNMFVGEGGTFDWQADGTQASAEIRKYNFNTSFAGFKAPDVTVTYPSVLATPVDGAMEWISGKRKTAEYPYPKFATFTNDAKLKTLGDNIAYTGGFSMQGNLLGSRPLDNSLSEIVVSANGERKFRSMARNYTINDSLIMANRASIAIYQQKDSLTHPAMQLRFSKPKQVLTLTKDKGPYARTPFYDTFHKLEITAERLHWDLRSQDIDFSVINSKSLVPVQIESSHYYSNNRYQQLVGVAPFHPLQVFIGYAAKAKSNGFYVSDVARSTKLNEKAIQEAALAMQHAGYLSYDPGSKYIEMKEKAWHYVRSSRNLNDYDHLIIKSLVPSGRNATLNLEDNKLTVRGVEKISFNNDTASVYIVPNKSEVHILKNRDIEFDGQVFASSLAFKGSKFKFNYDEFSIDLTKLDTVALMSRQRRSQGGGVTDQVLTGKGGSITGKLYINKPNNKSGKEYYADYPKFDAPVGAQVAFARPDVAGGAYDSTVYFDMPPFKLDSLASGKNTIGFDGTFNSGGIFPPIKTKLIMMPDETLGFYYQPGAKGLAAFKGKGIAYDTIMMSSSGIQSKGKLTYLTATLQAPVYTYYKNAVVTKVGKTAVIAEGTLGGTQFPVAKVTDYHMNWLPQADTMYIQTQNEPMKVYKEEFAFKGIAKLSPTGLYGAGVVDNPVANVTSAQLHFKQRNLSGNHATMIAKSDVAGRPAIKARDMAFEYDLVKGVVDFESEVKGAASIEFPKAQYTTSMSSARWDMNKQRVSLKADESGNKNWFYSQHPQQEGLQFAAASGEYDLKANTILAGGVPYITVGDAHVVPDSGNVAVAADATIKTLRNARIIADTLQQYHKLYAGNIDVLSRKAFKGTAVHDYFNAASDSFKLTFSNYVYGNPREKKKPIFTFAEANVDEQSQFYIFPRILYRGKVVMHAPKEHLDFEGDLKLNFTGNPADSDWFSYKKDSLNPANVRIPITKPKTADGTPLHTGLHISRGSSKLYNTFVSKKQDEEDLDLFTVDGLLSYNKQKTEFKMGREGRAYEGSYEGNMLLYNEASNTIRFEGKMNLVKPMKNFNIETSGSGDANVDSSRYNLDAFMAFDLSAHNNILNAMASSLKENVGGAGEALDKSDATLYKLAEFIGDKAARQYGASMEYVPLPKLSKKLERSLIINKADLRWSNELKAWYSVGKISVASMLKEDINAQLNGYLEVRQDMNGEPAVTLYLQANPYAWYYISFLENSLTIASADEKLNKQVRSKSKGSRGSTSSYGVYEGGEIDKNTFLEHFRKNYLNGEDGFKIATGQPINEPASTVGFSEEEEDNGKSKKKKRKKGKNEEQEEGGENNN</sequence>
<feature type="compositionally biased region" description="Basic and acidic residues" evidence="1">
    <location>
        <begin position="206"/>
        <end position="222"/>
    </location>
</feature>
<protein>
    <submittedName>
        <fullName evidence="3">Uncharacterized protein</fullName>
    </submittedName>
</protein>
<evidence type="ECO:0000256" key="1">
    <source>
        <dbReference type="SAM" id="MobiDB-lite"/>
    </source>
</evidence>
<feature type="signal peptide" evidence="2">
    <location>
        <begin position="1"/>
        <end position="19"/>
    </location>
</feature>
<dbReference type="Proteomes" id="UP000813018">
    <property type="component" value="Unassembled WGS sequence"/>
</dbReference>
<organism evidence="3 4">
    <name type="scientific">Pontibacter aydingkolensis</name>
    <dbReference type="NCBI Taxonomy" id="1911536"/>
    <lineage>
        <taxon>Bacteria</taxon>
        <taxon>Pseudomonadati</taxon>
        <taxon>Bacteroidota</taxon>
        <taxon>Cytophagia</taxon>
        <taxon>Cytophagales</taxon>
        <taxon>Hymenobacteraceae</taxon>
        <taxon>Pontibacter</taxon>
    </lineage>
</organism>
<feature type="region of interest" description="Disordered" evidence="1">
    <location>
        <begin position="164"/>
        <end position="222"/>
    </location>
</feature>
<keyword evidence="4" id="KW-1185">Reference proteome</keyword>
<name>A0ABS7CX29_9BACT</name>
<keyword evidence="2" id="KW-0732">Signal</keyword>
<proteinExistence type="predicted"/>
<accession>A0ABS7CX29</accession>
<feature type="compositionally biased region" description="Acidic residues" evidence="1">
    <location>
        <begin position="183"/>
        <end position="198"/>
    </location>
</feature>
<feature type="region of interest" description="Disordered" evidence="1">
    <location>
        <begin position="1545"/>
        <end position="1591"/>
    </location>
</feature>
<gene>
    <name evidence="3" type="ORF">K0O23_14810</name>
</gene>